<name>A0A897MLP4_9EURY</name>
<accession>A0A897MLP4</accession>
<reference evidence="2" key="1">
    <citation type="submission" date="2020-11" db="EMBL/GenBank/DDBJ databases">
        <title>Carbohydrate-dependent, anaerobic sulfur respiration: A novel catabolism in halophilic archaea.</title>
        <authorList>
            <person name="Sorokin D.Y."/>
            <person name="Messina E."/>
            <person name="Smedile F."/>
            <person name="La Cono V."/>
            <person name="Hallsworth J.E."/>
            <person name="Yakimov M.M."/>
        </authorList>
    </citation>
    <scope>NUCLEOTIDE SEQUENCE</scope>
    <source>
        <strain evidence="2">AArc-S</strain>
    </source>
</reference>
<dbReference type="AlphaFoldDB" id="A0A897MLP4"/>
<evidence type="ECO:0000313" key="2">
    <source>
        <dbReference type="EMBL" id="QSG01537.1"/>
    </source>
</evidence>
<dbReference type="Proteomes" id="UP000663586">
    <property type="component" value="Chromosome"/>
</dbReference>
<sequence>MVAAGLAGCLDSEGDDNTGQNGDENGNANGNENGNENNFENELTWGGQGDEFATLDCEDDEVGFWKWILTPGGQPPIEEGAQLTVTYEDNTTETYDGFRPGEGQGAVQFEAFKDGGGTVESAFVEFDGGGDNPVLTISEAECREGEDDEKELEVETEPATEINGSTATLNGVLTEIGDFTEVEVFFEWRNIEDDDFQQTDRQTLTETGPFSAEIDVEPGESYEFRAVVEANDHRVVGVTLDFEKDDDDKEEEKDKPDVKEHVDAKVIKHKEKNGTVKARVRVYNDSDHDLKLSWDLKDGKDGEKIEVPKGGKTNFWVYDATKYEKVYIRHDGETVAYTKLDDKDDHDEYDKYKEYVDVDVLDYKHKDGKVKIKCAIYNDLDHKLKFSWNAKGSNYGGKISVPANGKDTFWVGYIETSSKIEVLVDGDVIMSIDPDDYEDYFDDNDDNDDNDGY</sequence>
<dbReference type="EMBL" id="CP064786">
    <property type="protein sequence ID" value="QSG01537.1"/>
    <property type="molecule type" value="Genomic_DNA"/>
</dbReference>
<gene>
    <name evidence="2" type="ORF">AArcS_0303</name>
</gene>
<evidence type="ECO:0000256" key="1">
    <source>
        <dbReference type="SAM" id="MobiDB-lite"/>
    </source>
</evidence>
<evidence type="ECO:0000313" key="3">
    <source>
        <dbReference type="Proteomes" id="UP000663586"/>
    </source>
</evidence>
<dbReference type="KEGG" id="hara:AArcS_0303"/>
<protein>
    <submittedName>
        <fullName evidence="2">Extracellular protein containing Kelch and FN3 domains</fullName>
    </submittedName>
</protein>
<keyword evidence="3" id="KW-1185">Reference proteome</keyword>
<proteinExistence type="predicted"/>
<feature type="region of interest" description="Disordered" evidence="1">
    <location>
        <begin position="1"/>
        <end position="50"/>
    </location>
</feature>
<feature type="compositionally biased region" description="Low complexity" evidence="1">
    <location>
        <begin position="19"/>
        <end position="42"/>
    </location>
</feature>
<organism evidence="2 3">
    <name type="scientific">Natranaeroarchaeum sulfidigenes</name>
    <dbReference type="NCBI Taxonomy" id="2784880"/>
    <lineage>
        <taxon>Archaea</taxon>
        <taxon>Methanobacteriati</taxon>
        <taxon>Methanobacteriota</taxon>
        <taxon>Stenosarchaea group</taxon>
        <taxon>Halobacteria</taxon>
        <taxon>Halobacteriales</taxon>
        <taxon>Natronoarchaeaceae</taxon>
        <taxon>Natranaeroarchaeum</taxon>
    </lineage>
</organism>